<dbReference type="Pfam" id="PF14543">
    <property type="entry name" value="TAXi_N"/>
    <property type="match status" value="1"/>
</dbReference>
<evidence type="ECO:0000313" key="7">
    <source>
        <dbReference type="EMBL" id="GFP97349.1"/>
    </source>
</evidence>
<comment type="caution">
    <text evidence="7">The sequence shown here is derived from an EMBL/GenBank/DDBJ whole genome shotgun (WGS) entry which is preliminary data.</text>
</comment>
<evidence type="ECO:0000256" key="5">
    <source>
        <dbReference type="ARBA" id="ARBA00023180"/>
    </source>
</evidence>
<feature type="domain" description="Peptidase A1" evidence="6">
    <location>
        <begin position="71"/>
        <end position="410"/>
    </location>
</feature>
<dbReference type="InterPro" id="IPR051708">
    <property type="entry name" value="Plant_Aspart_Prot_A1"/>
</dbReference>
<dbReference type="Pfam" id="PF14541">
    <property type="entry name" value="TAXi_C"/>
    <property type="match status" value="1"/>
</dbReference>
<accession>A0A830CEA5</accession>
<protein>
    <submittedName>
        <fullName evidence="7">Aspartic proteinase nepenthesin-1</fullName>
    </submittedName>
</protein>
<keyword evidence="8" id="KW-1185">Reference proteome</keyword>
<dbReference type="GO" id="GO:0004190">
    <property type="term" value="F:aspartic-type endopeptidase activity"/>
    <property type="evidence" value="ECO:0007669"/>
    <property type="project" value="UniProtKB-KW"/>
</dbReference>
<dbReference type="EMBL" id="BMAC01000484">
    <property type="protein sequence ID" value="GFP97349.1"/>
    <property type="molecule type" value="Genomic_DNA"/>
</dbReference>
<dbReference type="CDD" id="cd05476">
    <property type="entry name" value="pepsin_A_like_plant"/>
    <property type="match status" value="1"/>
</dbReference>
<keyword evidence="4" id="KW-0378">Hydrolase</keyword>
<name>A0A830CEA5_9LAMI</name>
<dbReference type="Gene3D" id="2.40.70.10">
    <property type="entry name" value="Acid Proteases"/>
    <property type="match status" value="2"/>
</dbReference>
<dbReference type="InterPro" id="IPR032861">
    <property type="entry name" value="TAXi_N"/>
</dbReference>
<dbReference type="PROSITE" id="PS51767">
    <property type="entry name" value="PEPTIDASE_A1"/>
    <property type="match status" value="1"/>
</dbReference>
<keyword evidence="5" id="KW-0325">Glycoprotein</keyword>
<dbReference type="PANTHER" id="PTHR47967">
    <property type="entry name" value="OS07G0603500 PROTEIN-RELATED"/>
    <property type="match status" value="1"/>
</dbReference>
<dbReference type="SUPFAM" id="SSF50630">
    <property type="entry name" value="Acid proteases"/>
    <property type="match status" value="1"/>
</dbReference>
<dbReference type="InterPro" id="IPR032799">
    <property type="entry name" value="TAXi_C"/>
</dbReference>
<dbReference type="InterPro" id="IPR033121">
    <property type="entry name" value="PEPTIDASE_A1"/>
</dbReference>
<dbReference type="OrthoDB" id="660550at2759"/>
<keyword evidence="2" id="KW-0645">Protease</keyword>
<sequence length="419" mass="45155">MHAHGHPHQSIATNGFQSTLIHVDHHKNLTKTELLQRAIERGSKRVQWLQSKIMAGSAAIETAIYDASGEYLMNFSIGTPTQSPLTAFMDTGSGLIWTQCHSCRPCINQSTPIFDPKKSLSYSKLKCSTNLCKALPAEASICTNGGYCMYTYEYSGGSSTHGVLATETFTFEGKVTVPGIGFGCGLANTGNFFNSSGIVGLGPGGLSLISQMKQSRFSYCLPKFGTDGTGLLTIGCRATNPPGVKVKATPLIKNSLLPYYYYLSLQGISIGRTRLPIDTSTFAIRKDGSGGLIIDSGTTRTHLEESAFDQVKKELTRQLGLNTTDGGDGGLDLCFYTTNVKRVKFPVIVFHFLNGVNLELTHKNYFFIGSGIGIGCLVMGGSRGISILGSFQQQNTLVVHDLAKGTLSFLPNYNKCGKM</sequence>
<gene>
    <name evidence="7" type="ORF">PHJA_001879000</name>
</gene>
<dbReference type="GO" id="GO:0006508">
    <property type="term" value="P:proteolysis"/>
    <property type="evidence" value="ECO:0007669"/>
    <property type="project" value="UniProtKB-KW"/>
</dbReference>
<dbReference type="PANTHER" id="PTHR47967:SF23">
    <property type="entry name" value="OS04G0448300 PROTEIN"/>
    <property type="match status" value="1"/>
</dbReference>
<dbReference type="InterPro" id="IPR034161">
    <property type="entry name" value="Pepsin-like_plant"/>
</dbReference>
<evidence type="ECO:0000256" key="1">
    <source>
        <dbReference type="ARBA" id="ARBA00007447"/>
    </source>
</evidence>
<dbReference type="InterPro" id="IPR021109">
    <property type="entry name" value="Peptidase_aspartic_dom_sf"/>
</dbReference>
<comment type="similarity">
    <text evidence="1">Belongs to the peptidase A1 family.</text>
</comment>
<dbReference type="Proteomes" id="UP000653305">
    <property type="component" value="Unassembled WGS sequence"/>
</dbReference>
<evidence type="ECO:0000256" key="3">
    <source>
        <dbReference type="ARBA" id="ARBA00022750"/>
    </source>
</evidence>
<reference evidence="7" key="1">
    <citation type="submission" date="2020-07" db="EMBL/GenBank/DDBJ databases">
        <title>Ethylene signaling mediates host invasion by parasitic plants.</title>
        <authorList>
            <person name="Yoshida S."/>
        </authorList>
    </citation>
    <scope>NUCLEOTIDE SEQUENCE</scope>
    <source>
        <strain evidence="7">Okayama</strain>
    </source>
</reference>
<keyword evidence="3" id="KW-0064">Aspartyl protease</keyword>
<evidence type="ECO:0000256" key="4">
    <source>
        <dbReference type="ARBA" id="ARBA00022801"/>
    </source>
</evidence>
<evidence type="ECO:0000256" key="2">
    <source>
        <dbReference type="ARBA" id="ARBA00022670"/>
    </source>
</evidence>
<evidence type="ECO:0000313" key="8">
    <source>
        <dbReference type="Proteomes" id="UP000653305"/>
    </source>
</evidence>
<evidence type="ECO:0000259" key="6">
    <source>
        <dbReference type="PROSITE" id="PS51767"/>
    </source>
</evidence>
<organism evidence="7 8">
    <name type="scientific">Phtheirospermum japonicum</name>
    <dbReference type="NCBI Taxonomy" id="374723"/>
    <lineage>
        <taxon>Eukaryota</taxon>
        <taxon>Viridiplantae</taxon>
        <taxon>Streptophyta</taxon>
        <taxon>Embryophyta</taxon>
        <taxon>Tracheophyta</taxon>
        <taxon>Spermatophyta</taxon>
        <taxon>Magnoliopsida</taxon>
        <taxon>eudicotyledons</taxon>
        <taxon>Gunneridae</taxon>
        <taxon>Pentapetalae</taxon>
        <taxon>asterids</taxon>
        <taxon>lamiids</taxon>
        <taxon>Lamiales</taxon>
        <taxon>Orobanchaceae</taxon>
        <taxon>Orobanchaceae incertae sedis</taxon>
        <taxon>Phtheirospermum</taxon>
    </lineage>
</organism>
<proteinExistence type="inferred from homology"/>
<dbReference type="AlphaFoldDB" id="A0A830CEA5"/>
<dbReference type="FunFam" id="2.40.70.10:FF:000033">
    <property type="entry name" value="Aspartyl protease family protein"/>
    <property type="match status" value="1"/>
</dbReference>
<dbReference type="GO" id="GO:0005576">
    <property type="term" value="C:extracellular region"/>
    <property type="evidence" value="ECO:0007669"/>
    <property type="project" value="TreeGrafter"/>
</dbReference>